<proteinExistence type="predicted"/>
<reference evidence="2" key="1">
    <citation type="submission" date="2016-10" db="EMBL/GenBank/DDBJ databases">
        <title>Sequence of Gallionella enrichment culture.</title>
        <authorList>
            <person name="Poehlein A."/>
            <person name="Muehling M."/>
            <person name="Daniel R."/>
        </authorList>
    </citation>
    <scope>NUCLEOTIDE SEQUENCE</scope>
</reference>
<dbReference type="InterPro" id="IPR029052">
    <property type="entry name" value="Metallo-depent_PP-like"/>
</dbReference>
<name>A0A1J5QHP3_9ZZZZ</name>
<dbReference type="EMBL" id="MLJW01000768">
    <property type="protein sequence ID" value="OIQ82770.1"/>
    <property type="molecule type" value="Genomic_DNA"/>
</dbReference>
<dbReference type="InterPro" id="IPR024654">
    <property type="entry name" value="Calcineurin-like_PHP_lpxH"/>
</dbReference>
<gene>
    <name evidence="2" type="ORF">GALL_354290</name>
</gene>
<comment type="caution">
    <text evidence="2">The sequence shown here is derived from an EMBL/GenBank/DDBJ whole genome shotgun (WGS) entry which is preliminary data.</text>
</comment>
<sequence>MVHGRPDSDLDYLLETVDASGARAASAAELDARLRGNGDAGLLLCGHSHRPRCVQHGGLCIVNPGSVGLPAFDDRHGGYHVIENGSPHARYALCERRGGRWSAALIALDYPWERSAAQAAARGFDDWARWLRSGRA</sequence>
<organism evidence="2">
    <name type="scientific">mine drainage metagenome</name>
    <dbReference type="NCBI Taxonomy" id="410659"/>
    <lineage>
        <taxon>unclassified sequences</taxon>
        <taxon>metagenomes</taxon>
        <taxon>ecological metagenomes</taxon>
    </lineage>
</organism>
<dbReference type="AlphaFoldDB" id="A0A1J5QHP3"/>
<dbReference type="SUPFAM" id="SSF56300">
    <property type="entry name" value="Metallo-dependent phosphatases"/>
    <property type="match status" value="1"/>
</dbReference>
<evidence type="ECO:0000313" key="2">
    <source>
        <dbReference type="EMBL" id="OIQ82770.1"/>
    </source>
</evidence>
<accession>A0A1J5QHP3</accession>
<dbReference type="Pfam" id="PF12850">
    <property type="entry name" value="Metallophos_2"/>
    <property type="match status" value="1"/>
</dbReference>
<protein>
    <submittedName>
        <fullName evidence="2">Phosphodiesterase</fullName>
    </submittedName>
</protein>
<evidence type="ECO:0000259" key="1">
    <source>
        <dbReference type="Pfam" id="PF12850"/>
    </source>
</evidence>
<dbReference type="Gene3D" id="3.60.21.10">
    <property type="match status" value="1"/>
</dbReference>
<feature type="domain" description="Calcineurin-like phosphoesterase" evidence="1">
    <location>
        <begin position="29"/>
        <end position="79"/>
    </location>
</feature>